<evidence type="ECO:0000256" key="4">
    <source>
        <dbReference type="ARBA" id="ARBA00022729"/>
    </source>
</evidence>
<dbReference type="InterPro" id="IPR008979">
    <property type="entry name" value="Galactose-bd-like_sf"/>
</dbReference>
<evidence type="ECO:0000256" key="5">
    <source>
        <dbReference type="ARBA" id="ARBA00022824"/>
    </source>
</evidence>
<evidence type="ECO:0000259" key="11">
    <source>
        <dbReference type="Pfam" id="PF18962"/>
    </source>
</evidence>
<dbReference type="GO" id="GO:0030246">
    <property type="term" value="F:carbohydrate binding"/>
    <property type="evidence" value="ECO:0007669"/>
    <property type="project" value="InterPro"/>
</dbReference>
<dbReference type="EMBL" id="QASA01000001">
    <property type="protein sequence ID" value="RDC63882.1"/>
    <property type="molecule type" value="Genomic_DNA"/>
</dbReference>
<feature type="domain" description="Malectin" evidence="10">
    <location>
        <begin position="229"/>
        <end position="364"/>
    </location>
</feature>
<evidence type="ECO:0000256" key="9">
    <source>
        <dbReference type="ARBA" id="ARBA00023277"/>
    </source>
</evidence>
<accession>A0A369QHH6</accession>
<evidence type="ECO:0000256" key="3">
    <source>
        <dbReference type="ARBA" id="ARBA00022692"/>
    </source>
</evidence>
<reference evidence="12 13" key="1">
    <citation type="submission" date="2018-04" db="EMBL/GenBank/DDBJ databases">
        <title>Adhaeribacter sp. HMF7616 genome sequencing and assembly.</title>
        <authorList>
            <person name="Kang H."/>
            <person name="Kang J."/>
            <person name="Cha I."/>
            <person name="Kim H."/>
            <person name="Joh K."/>
        </authorList>
    </citation>
    <scope>NUCLEOTIDE SEQUENCE [LARGE SCALE GENOMIC DNA]</scope>
    <source>
        <strain evidence="12 13">HMF7616</strain>
    </source>
</reference>
<gene>
    <name evidence="12" type="ORF">AHMF7616_02491</name>
</gene>
<keyword evidence="5" id="KW-0256">Endoplasmic reticulum</keyword>
<evidence type="ECO:0008006" key="14">
    <source>
        <dbReference type="Google" id="ProtNLM"/>
    </source>
</evidence>
<evidence type="ECO:0000256" key="7">
    <source>
        <dbReference type="ARBA" id="ARBA00023136"/>
    </source>
</evidence>
<protein>
    <recommendedName>
        <fullName evidence="14">T9SS type A sorting domain-containing protein</fullName>
    </recommendedName>
</protein>
<dbReference type="AlphaFoldDB" id="A0A369QHH6"/>
<keyword evidence="13" id="KW-1185">Reference proteome</keyword>
<dbReference type="Pfam" id="PF11721">
    <property type="entry name" value="Malectin"/>
    <property type="match status" value="1"/>
</dbReference>
<dbReference type="InterPro" id="IPR021720">
    <property type="entry name" value="Malectin_dom"/>
</dbReference>
<comment type="similarity">
    <text evidence="2">Belongs to the malectin family.</text>
</comment>
<dbReference type="InterPro" id="IPR015919">
    <property type="entry name" value="Cadherin-like_sf"/>
</dbReference>
<dbReference type="Pfam" id="PF17963">
    <property type="entry name" value="Big_9"/>
    <property type="match status" value="1"/>
</dbReference>
<keyword evidence="6" id="KW-1133">Transmembrane helix</keyword>
<evidence type="ECO:0000313" key="12">
    <source>
        <dbReference type="EMBL" id="RDC63882.1"/>
    </source>
</evidence>
<dbReference type="Gene3D" id="2.60.120.430">
    <property type="entry name" value="Galactose-binding lectin"/>
    <property type="match status" value="1"/>
</dbReference>
<feature type="domain" description="Secretion system C-terminal sorting" evidence="11">
    <location>
        <begin position="398"/>
        <end position="465"/>
    </location>
</feature>
<keyword evidence="4" id="KW-0732">Signal</keyword>
<comment type="subcellular location">
    <subcellularLocation>
        <location evidence="1">Endoplasmic reticulum membrane</location>
        <topology evidence="1">Single-pass type I membrane protein</topology>
    </subcellularLocation>
</comment>
<dbReference type="SUPFAM" id="SSF49313">
    <property type="entry name" value="Cadherin-like"/>
    <property type="match status" value="1"/>
</dbReference>
<dbReference type="Gene3D" id="2.60.40.3440">
    <property type="match status" value="1"/>
</dbReference>
<dbReference type="InterPro" id="IPR026444">
    <property type="entry name" value="Secre_tail"/>
</dbReference>
<dbReference type="OrthoDB" id="890703at2"/>
<dbReference type="PANTHER" id="PTHR13460">
    <property type="match status" value="1"/>
</dbReference>
<organism evidence="12 13">
    <name type="scientific">Adhaeribacter pallidiroseus</name>
    <dbReference type="NCBI Taxonomy" id="2072847"/>
    <lineage>
        <taxon>Bacteria</taxon>
        <taxon>Pseudomonadati</taxon>
        <taxon>Bacteroidota</taxon>
        <taxon>Cytophagia</taxon>
        <taxon>Cytophagales</taxon>
        <taxon>Hymenobacteraceae</taxon>
        <taxon>Adhaeribacter</taxon>
    </lineage>
</organism>
<keyword evidence="7" id="KW-0472">Membrane</keyword>
<dbReference type="Gene3D" id="2.60.40.10">
    <property type="entry name" value="Immunoglobulins"/>
    <property type="match status" value="1"/>
</dbReference>
<evidence type="ECO:0000256" key="2">
    <source>
        <dbReference type="ARBA" id="ARBA00009141"/>
    </source>
</evidence>
<evidence type="ECO:0000313" key="13">
    <source>
        <dbReference type="Proteomes" id="UP000253919"/>
    </source>
</evidence>
<dbReference type="SUPFAM" id="SSF49785">
    <property type="entry name" value="Galactose-binding domain-like"/>
    <property type="match status" value="1"/>
</dbReference>
<keyword evidence="8" id="KW-0325">Glycoprotein</keyword>
<keyword evidence="9" id="KW-0119">Carbohydrate metabolism</keyword>
<evidence type="ECO:0000256" key="1">
    <source>
        <dbReference type="ARBA" id="ARBA00004115"/>
    </source>
</evidence>
<dbReference type="InterPro" id="IPR013783">
    <property type="entry name" value="Ig-like_fold"/>
</dbReference>
<name>A0A369QHH6_9BACT</name>
<sequence length="472" mass="49149">MTSKGGKNRAGTLFRITTGGKFSVLRHFNLITDGGTPLGSLIVQKANPLVANPQNLTTVEDNPKTLTLTGSGGEPLTFTIKTQPKNGTITGSGATRTYKPKANFTGKDTFTFTVSVGCLVSAPATVTVTVSPVNDAPVLATISNKTVVLGSTVNFTATATDPDAGQTKTFSLVGAPAGARINATTGVFNWKPAAVGSTAFKIKVTDNGSPALSDEQALMVTVTNTENMVRLNTGGAAVATSLGHFAADAYFSGVTGISTTTSAIEGTTDDALYQDNRRAATNGGSFSYHIPVTNGNYQVKLHFAETFYTTAGLRKFNVSGEGTAWLTNYDIVAVAGSSKKAVIASKNILVTDGELNLIFVSVVDKACVSAIEVVPAGAADAFATGSKVETKALIVSKIYPNPAVNSLHLTLSESAAVFTGTITDSKGYTVKTLHEPVQASQVEVNVESLQPGLYQLHVQTSAGIQIYRFVKR</sequence>
<keyword evidence="3" id="KW-0812">Transmembrane</keyword>
<dbReference type="NCBIfam" id="TIGR04183">
    <property type="entry name" value="Por_Secre_tail"/>
    <property type="match status" value="1"/>
</dbReference>
<dbReference type="GO" id="GO:0005509">
    <property type="term" value="F:calcium ion binding"/>
    <property type="evidence" value="ECO:0007669"/>
    <property type="project" value="InterPro"/>
</dbReference>
<dbReference type="PANTHER" id="PTHR13460:SF0">
    <property type="entry name" value="MALECTIN"/>
    <property type="match status" value="1"/>
</dbReference>
<dbReference type="Pfam" id="PF05345">
    <property type="entry name" value="He_PIG"/>
    <property type="match status" value="1"/>
</dbReference>
<dbReference type="GO" id="GO:0016020">
    <property type="term" value="C:membrane"/>
    <property type="evidence" value="ECO:0007669"/>
    <property type="project" value="InterPro"/>
</dbReference>
<comment type="caution">
    <text evidence="12">The sequence shown here is derived from an EMBL/GenBank/DDBJ whole genome shotgun (WGS) entry which is preliminary data.</text>
</comment>
<dbReference type="Proteomes" id="UP000253919">
    <property type="component" value="Unassembled WGS sequence"/>
</dbReference>
<evidence type="ECO:0000256" key="8">
    <source>
        <dbReference type="ARBA" id="ARBA00023180"/>
    </source>
</evidence>
<proteinExistence type="inferred from homology"/>
<evidence type="ECO:0000256" key="6">
    <source>
        <dbReference type="ARBA" id="ARBA00022989"/>
    </source>
</evidence>
<dbReference type="InterPro" id="IPR039155">
    <property type="entry name" value="MLEC"/>
</dbReference>
<evidence type="ECO:0000259" key="10">
    <source>
        <dbReference type="Pfam" id="PF11721"/>
    </source>
</evidence>
<dbReference type="Pfam" id="PF18962">
    <property type="entry name" value="Por_Secre_tail"/>
    <property type="match status" value="1"/>
</dbReference>